<dbReference type="PROSITE" id="PS50045">
    <property type="entry name" value="SIGMA54_INTERACT_4"/>
    <property type="match status" value="1"/>
</dbReference>
<protein>
    <submittedName>
        <fullName evidence="10">Two-component system response regulator HydG</fullName>
    </submittedName>
</protein>
<evidence type="ECO:0000259" key="8">
    <source>
        <dbReference type="PROSITE" id="PS50045"/>
    </source>
</evidence>
<dbReference type="PROSITE" id="PS00688">
    <property type="entry name" value="SIGMA54_INTERACT_3"/>
    <property type="match status" value="1"/>
</dbReference>
<evidence type="ECO:0000256" key="2">
    <source>
        <dbReference type="ARBA" id="ARBA00022840"/>
    </source>
</evidence>
<dbReference type="InterPro" id="IPR002197">
    <property type="entry name" value="HTH_Fis"/>
</dbReference>
<dbReference type="PROSITE" id="PS00676">
    <property type="entry name" value="SIGMA54_INTERACT_2"/>
    <property type="match status" value="1"/>
</dbReference>
<dbReference type="PROSITE" id="PS00675">
    <property type="entry name" value="SIGMA54_INTERACT_1"/>
    <property type="match status" value="1"/>
</dbReference>
<dbReference type="Gene3D" id="1.10.8.60">
    <property type="match status" value="1"/>
</dbReference>
<keyword evidence="11" id="KW-1185">Reference proteome</keyword>
<dbReference type="FunFam" id="3.40.50.300:FF:000006">
    <property type="entry name" value="DNA-binding transcriptional regulator NtrC"/>
    <property type="match status" value="1"/>
</dbReference>
<evidence type="ECO:0000313" key="10">
    <source>
        <dbReference type="EMBL" id="MBB5057727.1"/>
    </source>
</evidence>
<dbReference type="InterPro" id="IPR058031">
    <property type="entry name" value="AAA_lid_NorR"/>
</dbReference>
<dbReference type="PANTHER" id="PTHR32071">
    <property type="entry name" value="TRANSCRIPTIONAL REGULATORY PROTEIN"/>
    <property type="match status" value="1"/>
</dbReference>
<dbReference type="InterPro" id="IPR027417">
    <property type="entry name" value="P-loop_NTPase"/>
</dbReference>
<dbReference type="Pfam" id="PF02954">
    <property type="entry name" value="HTH_8"/>
    <property type="match status" value="1"/>
</dbReference>
<dbReference type="AlphaFoldDB" id="A0A7W7ZDB5"/>
<dbReference type="Gene3D" id="3.40.50.2300">
    <property type="match status" value="1"/>
</dbReference>
<dbReference type="GO" id="GO:0043565">
    <property type="term" value="F:sequence-specific DNA binding"/>
    <property type="evidence" value="ECO:0007669"/>
    <property type="project" value="InterPro"/>
</dbReference>
<feature type="domain" description="Response regulatory" evidence="9">
    <location>
        <begin position="131"/>
        <end position="245"/>
    </location>
</feature>
<dbReference type="Gene3D" id="1.10.10.60">
    <property type="entry name" value="Homeodomain-like"/>
    <property type="match status" value="1"/>
</dbReference>
<accession>A0A7W7ZDB5</accession>
<dbReference type="Gene3D" id="3.40.50.300">
    <property type="entry name" value="P-loop containing nucleotide triphosphate hydrolases"/>
    <property type="match status" value="1"/>
</dbReference>
<dbReference type="InterPro" id="IPR025944">
    <property type="entry name" value="Sigma_54_int_dom_CS"/>
</dbReference>
<comment type="caution">
    <text evidence="10">The sequence shown here is derived from an EMBL/GenBank/DDBJ whole genome shotgun (WGS) entry which is preliminary data.</text>
</comment>
<feature type="modified residue" description="4-aspartylphosphate" evidence="6">
    <location>
        <position position="180"/>
    </location>
</feature>
<dbReference type="GO" id="GO:0006355">
    <property type="term" value="P:regulation of DNA-templated transcription"/>
    <property type="evidence" value="ECO:0007669"/>
    <property type="project" value="InterPro"/>
</dbReference>
<name>A0A7W7ZDB5_9BACT</name>
<evidence type="ECO:0000256" key="7">
    <source>
        <dbReference type="SAM" id="MobiDB-lite"/>
    </source>
</evidence>
<dbReference type="InterPro" id="IPR002078">
    <property type="entry name" value="Sigma_54_int"/>
</dbReference>
<dbReference type="Pfam" id="PF25601">
    <property type="entry name" value="AAA_lid_14"/>
    <property type="match status" value="1"/>
</dbReference>
<evidence type="ECO:0000256" key="1">
    <source>
        <dbReference type="ARBA" id="ARBA00022741"/>
    </source>
</evidence>
<dbReference type="SUPFAM" id="SSF46689">
    <property type="entry name" value="Homeodomain-like"/>
    <property type="match status" value="1"/>
</dbReference>
<dbReference type="Proteomes" id="UP000540989">
    <property type="component" value="Unassembled WGS sequence"/>
</dbReference>
<organism evidence="10 11">
    <name type="scientific">Granulicella aggregans</name>
    <dbReference type="NCBI Taxonomy" id="474949"/>
    <lineage>
        <taxon>Bacteria</taxon>
        <taxon>Pseudomonadati</taxon>
        <taxon>Acidobacteriota</taxon>
        <taxon>Terriglobia</taxon>
        <taxon>Terriglobales</taxon>
        <taxon>Acidobacteriaceae</taxon>
        <taxon>Granulicella</taxon>
    </lineage>
</organism>
<dbReference type="Pfam" id="PF00158">
    <property type="entry name" value="Sigma54_activat"/>
    <property type="match status" value="1"/>
</dbReference>
<dbReference type="InterPro" id="IPR001789">
    <property type="entry name" value="Sig_transdc_resp-reg_receiver"/>
</dbReference>
<dbReference type="InterPro" id="IPR009057">
    <property type="entry name" value="Homeodomain-like_sf"/>
</dbReference>
<dbReference type="InterPro" id="IPR025662">
    <property type="entry name" value="Sigma_54_int_dom_ATP-bd_1"/>
</dbReference>
<dbReference type="GO" id="GO:0000160">
    <property type="term" value="P:phosphorelay signal transduction system"/>
    <property type="evidence" value="ECO:0007669"/>
    <property type="project" value="InterPro"/>
</dbReference>
<dbReference type="PRINTS" id="PR01590">
    <property type="entry name" value="HTHFIS"/>
</dbReference>
<feature type="compositionally biased region" description="Basic and acidic residues" evidence="7">
    <location>
        <begin position="1"/>
        <end position="29"/>
    </location>
</feature>
<evidence type="ECO:0000256" key="5">
    <source>
        <dbReference type="ARBA" id="ARBA00023163"/>
    </source>
</evidence>
<dbReference type="GO" id="GO:0005524">
    <property type="term" value="F:ATP binding"/>
    <property type="evidence" value="ECO:0007669"/>
    <property type="project" value="UniProtKB-KW"/>
</dbReference>
<dbReference type="Pfam" id="PF00072">
    <property type="entry name" value="Response_reg"/>
    <property type="match status" value="1"/>
</dbReference>
<keyword evidence="5" id="KW-0804">Transcription</keyword>
<dbReference type="PROSITE" id="PS50110">
    <property type="entry name" value="RESPONSE_REGULATORY"/>
    <property type="match status" value="1"/>
</dbReference>
<keyword evidence="4" id="KW-0238">DNA-binding</keyword>
<dbReference type="InterPro" id="IPR003593">
    <property type="entry name" value="AAA+_ATPase"/>
</dbReference>
<keyword evidence="3" id="KW-0805">Transcription regulation</keyword>
<evidence type="ECO:0000256" key="3">
    <source>
        <dbReference type="ARBA" id="ARBA00023015"/>
    </source>
</evidence>
<keyword evidence="2" id="KW-0067">ATP-binding</keyword>
<feature type="region of interest" description="Disordered" evidence="7">
    <location>
        <begin position="1"/>
        <end position="71"/>
    </location>
</feature>
<sequence length="622" mass="67786">MLKTRGFGEQDESKAGAGDLYDHLDKARAGEMIGSPHLGASPASFEGDSSQAGDPLPRLRPGYGDGSGWTSDRSFEGAAASDWVLPVGNLRSGDAIREGGQALHSGQPVERSADAIAESENAPAPEMGIHHLLVVDDDEPVRNACCEIARQMGFAVHSAESVPAAREVLKFQPADLLLLDLKLPGGGGLLLLEEIRAIHPETVVMVMTAFATVSSAVEAMRIGAADYLTKPFALTELRNTLLRAAKRRQYDVASRHLREKLRSQKGDGHIIGNSPEMEKLYRILAKVAFSTHPVLILGESGTGKEMVARTIHFNGHNARKPFVPVDCGSLVPTLIESELFGHVKGAFTGANRSKEGLLASAEGGTVFLDEIGELPLDLQAKLLRALQEKEVRPVGSTQAVPISARVLAATNRDLLAMVEQGQFRKDLYFRLNVVNLKIPPLRQRKEDIPVLAEHFLERKRKETGRSLILSDEALRWMIEFPWPGNVRELEHAIERACALSSGPVLHMGDLPTQLQDFQMNARQSLIDQRERQIQAQTAVASLPDQSQGAYQGPAANDTSLTLMENGERIISIAELEKQAILNTIRQLHGDKLMAAKLLQIGKTTLYRKLKEYGIAEGAEGVQ</sequence>
<evidence type="ECO:0000256" key="4">
    <source>
        <dbReference type="ARBA" id="ARBA00023125"/>
    </source>
</evidence>
<dbReference type="CDD" id="cd00009">
    <property type="entry name" value="AAA"/>
    <property type="match status" value="1"/>
</dbReference>
<dbReference type="SUPFAM" id="SSF52540">
    <property type="entry name" value="P-loop containing nucleoside triphosphate hydrolases"/>
    <property type="match status" value="1"/>
</dbReference>
<dbReference type="SMART" id="SM00448">
    <property type="entry name" value="REC"/>
    <property type="match status" value="1"/>
</dbReference>
<dbReference type="EMBL" id="JACHIP010000003">
    <property type="protein sequence ID" value="MBB5057727.1"/>
    <property type="molecule type" value="Genomic_DNA"/>
</dbReference>
<evidence type="ECO:0000313" key="11">
    <source>
        <dbReference type="Proteomes" id="UP000540989"/>
    </source>
</evidence>
<feature type="domain" description="Sigma-54 factor interaction" evidence="8">
    <location>
        <begin position="270"/>
        <end position="498"/>
    </location>
</feature>
<dbReference type="SUPFAM" id="SSF52172">
    <property type="entry name" value="CheY-like"/>
    <property type="match status" value="1"/>
</dbReference>
<reference evidence="10 11" key="1">
    <citation type="submission" date="2020-08" db="EMBL/GenBank/DDBJ databases">
        <title>Genomic Encyclopedia of Type Strains, Phase IV (KMG-V): Genome sequencing to study the core and pangenomes of soil and plant-associated prokaryotes.</title>
        <authorList>
            <person name="Whitman W."/>
        </authorList>
    </citation>
    <scope>NUCLEOTIDE SEQUENCE [LARGE SCALE GENOMIC DNA]</scope>
    <source>
        <strain evidence="10 11">M8UP14</strain>
    </source>
</reference>
<keyword evidence="6" id="KW-0597">Phosphoprotein</keyword>
<dbReference type="InterPro" id="IPR025943">
    <property type="entry name" value="Sigma_54_int_dom_ATP-bd_2"/>
</dbReference>
<dbReference type="SMART" id="SM00382">
    <property type="entry name" value="AAA"/>
    <property type="match status" value="1"/>
</dbReference>
<gene>
    <name evidence="10" type="ORF">HDF16_002433</name>
</gene>
<keyword evidence="1" id="KW-0547">Nucleotide-binding</keyword>
<evidence type="ECO:0000256" key="6">
    <source>
        <dbReference type="PROSITE-ProRule" id="PRU00169"/>
    </source>
</evidence>
<evidence type="ECO:0000259" key="9">
    <source>
        <dbReference type="PROSITE" id="PS50110"/>
    </source>
</evidence>
<proteinExistence type="predicted"/>
<dbReference type="InterPro" id="IPR011006">
    <property type="entry name" value="CheY-like_superfamily"/>
</dbReference>